<dbReference type="InterPro" id="IPR044930">
    <property type="entry name" value="Homing_endonuclease_His-Me"/>
</dbReference>
<proteinExistence type="predicted"/>
<gene>
    <name evidence="3" type="ORF">G3I70_09205</name>
</gene>
<evidence type="ECO:0000313" key="4">
    <source>
        <dbReference type="Proteomes" id="UP000475532"/>
    </source>
</evidence>
<dbReference type="Proteomes" id="UP000475532">
    <property type="component" value="Unassembled WGS sequence"/>
</dbReference>
<dbReference type="InterPro" id="IPR044925">
    <property type="entry name" value="His-Me_finger_sf"/>
</dbReference>
<dbReference type="Pfam" id="PF13392">
    <property type="entry name" value="HNH_3"/>
    <property type="match status" value="1"/>
</dbReference>
<dbReference type="GO" id="GO:0004519">
    <property type="term" value="F:endonuclease activity"/>
    <property type="evidence" value="ECO:0007669"/>
    <property type="project" value="UniProtKB-KW"/>
</dbReference>
<evidence type="ECO:0000259" key="2">
    <source>
        <dbReference type="Pfam" id="PF13392"/>
    </source>
</evidence>
<name>A0A6L9QAY9_9ACTN</name>
<keyword evidence="3" id="KW-0255">Endonuclease</keyword>
<feature type="compositionally biased region" description="Basic and acidic residues" evidence="1">
    <location>
        <begin position="186"/>
        <end position="213"/>
    </location>
</feature>
<organism evidence="3 4">
    <name type="scientific">Actinomadura bangladeshensis</name>
    <dbReference type="NCBI Taxonomy" id="453573"/>
    <lineage>
        <taxon>Bacteria</taxon>
        <taxon>Bacillati</taxon>
        <taxon>Actinomycetota</taxon>
        <taxon>Actinomycetes</taxon>
        <taxon>Streptosporangiales</taxon>
        <taxon>Thermomonosporaceae</taxon>
        <taxon>Actinomadura</taxon>
    </lineage>
</organism>
<evidence type="ECO:0000256" key="1">
    <source>
        <dbReference type="SAM" id="MobiDB-lite"/>
    </source>
</evidence>
<keyword evidence="3" id="KW-0540">Nuclease</keyword>
<reference evidence="3 4" key="1">
    <citation type="submission" date="2020-01" db="EMBL/GenBank/DDBJ databases">
        <title>Insect and environment-associated Actinomycetes.</title>
        <authorList>
            <person name="Currrie C."/>
            <person name="Chevrette M."/>
            <person name="Carlson C."/>
            <person name="Stubbendieck R."/>
            <person name="Wendt-Pienkowski E."/>
        </authorList>
    </citation>
    <scope>NUCLEOTIDE SEQUENCE [LARGE SCALE GENOMIC DNA]</scope>
    <source>
        <strain evidence="3 4">SID10258</strain>
    </source>
</reference>
<protein>
    <submittedName>
        <fullName evidence="3">HNH endonuclease</fullName>
    </submittedName>
</protein>
<evidence type="ECO:0000313" key="3">
    <source>
        <dbReference type="EMBL" id="NEA22669.1"/>
    </source>
</evidence>
<dbReference type="InterPro" id="IPR003615">
    <property type="entry name" value="HNH_nuc"/>
</dbReference>
<dbReference type="RefSeq" id="WP_163054499.1">
    <property type="nucleotide sequence ID" value="NZ_JAAGLI010000213.1"/>
</dbReference>
<comment type="caution">
    <text evidence="3">The sequence shown here is derived from an EMBL/GenBank/DDBJ whole genome shotgun (WGS) entry which is preliminary data.</text>
</comment>
<dbReference type="AlphaFoldDB" id="A0A6L9QAY9"/>
<dbReference type="EMBL" id="JAAGLI010000213">
    <property type="protein sequence ID" value="NEA22669.1"/>
    <property type="molecule type" value="Genomic_DNA"/>
</dbReference>
<keyword evidence="3" id="KW-0378">Hydrolase</keyword>
<dbReference type="Gene3D" id="3.90.75.10">
    <property type="entry name" value="Homing Intron 3 (I-ppo) Encoded Endonuclease, Chain A"/>
    <property type="match status" value="1"/>
</dbReference>
<accession>A0A6L9QAY9</accession>
<feature type="region of interest" description="Disordered" evidence="1">
    <location>
        <begin position="186"/>
        <end position="217"/>
    </location>
</feature>
<sequence length="244" mass="28619">MLILGLPERFWAKTVIDDRGYETPCLTWTGALNAYGYGAYSHQGKNRQAHRVAYEAVNGEIPKHMDGDRAVTDHLCRNRACVNVTHLEIVTNRINILRGETLQAANAAKTHCIRGHEFTPENTYVKNGGRDCRTCARERQRETYGYTPRVPKTHCVRGHEYSEENTYYKPDGRRECRTCLKEQRRKRTEREREQRGPAPERKQAACNRGHEFTPENTYYYPNGKRRCRACMREQSRKRWQNRKP</sequence>
<dbReference type="SUPFAM" id="SSF54060">
    <property type="entry name" value="His-Me finger endonucleases"/>
    <property type="match status" value="1"/>
</dbReference>
<feature type="domain" description="HNH nuclease" evidence="2">
    <location>
        <begin position="48"/>
        <end position="95"/>
    </location>
</feature>